<dbReference type="InterPro" id="IPR036663">
    <property type="entry name" value="Fumarylacetoacetase_C_sf"/>
</dbReference>
<dbReference type="AlphaFoldDB" id="A0A117PPT6"/>
<dbReference type="GO" id="GO:0019752">
    <property type="term" value="P:carboxylic acid metabolic process"/>
    <property type="evidence" value="ECO:0007669"/>
    <property type="project" value="UniProtKB-ARBA"/>
</dbReference>
<dbReference type="OrthoDB" id="9805307at2"/>
<feature type="domain" description="Fumarylacetoacetase-like C-terminal" evidence="2">
    <location>
        <begin position="73"/>
        <end position="276"/>
    </location>
</feature>
<dbReference type="PANTHER" id="PTHR11820">
    <property type="entry name" value="ACYLPYRUVASE"/>
    <property type="match status" value="1"/>
</dbReference>
<name>A0A117PPT6_9ACTN</name>
<gene>
    <name evidence="3" type="ORF">AQI94_30450</name>
</gene>
<keyword evidence="1" id="KW-0479">Metal-binding</keyword>
<reference evidence="3 4" key="1">
    <citation type="submission" date="2015-10" db="EMBL/GenBank/DDBJ databases">
        <title>Draft genome sequence of Streptomyces pseudovenezuelae DSM 40212, type strain for the species Streptomyces pseudovenezuelae.</title>
        <authorList>
            <person name="Ruckert C."/>
            <person name="Winkler A."/>
            <person name="Kalinowski J."/>
            <person name="Kampfer P."/>
            <person name="Glaeser S."/>
        </authorList>
    </citation>
    <scope>NUCLEOTIDE SEQUENCE [LARGE SCALE GENOMIC DNA]</scope>
    <source>
        <strain evidence="3 4">DSM 40212</strain>
    </source>
</reference>
<comment type="caution">
    <text evidence="3">The sequence shown here is derived from an EMBL/GenBank/DDBJ whole genome shotgun (WGS) entry which is preliminary data.</text>
</comment>
<evidence type="ECO:0000259" key="2">
    <source>
        <dbReference type="Pfam" id="PF01557"/>
    </source>
</evidence>
<dbReference type="Gene3D" id="3.90.850.10">
    <property type="entry name" value="Fumarylacetoacetase-like, C-terminal domain"/>
    <property type="match status" value="1"/>
</dbReference>
<dbReference type="InterPro" id="IPR011234">
    <property type="entry name" value="Fumarylacetoacetase-like_C"/>
</dbReference>
<dbReference type="EMBL" id="LMWM01000030">
    <property type="protein sequence ID" value="KUM84860.1"/>
    <property type="molecule type" value="Genomic_DNA"/>
</dbReference>
<dbReference type="GO" id="GO:0016787">
    <property type="term" value="F:hydrolase activity"/>
    <property type="evidence" value="ECO:0007669"/>
    <property type="project" value="UniProtKB-KW"/>
</dbReference>
<evidence type="ECO:0000313" key="4">
    <source>
        <dbReference type="Proteomes" id="UP000053039"/>
    </source>
</evidence>
<dbReference type="Pfam" id="PF01557">
    <property type="entry name" value="FAA_hydrolase"/>
    <property type="match status" value="1"/>
</dbReference>
<keyword evidence="3" id="KW-0378">Hydrolase</keyword>
<evidence type="ECO:0000256" key="1">
    <source>
        <dbReference type="ARBA" id="ARBA00022723"/>
    </source>
</evidence>
<dbReference type="PANTHER" id="PTHR11820:SF112">
    <property type="entry name" value="FUMARYLACETOACETATE HYDROLASE FAMILY PROTEIN (AFU_ORTHOLOGUE AFUA_1G02370)-RELATED"/>
    <property type="match status" value="1"/>
</dbReference>
<sequence length="285" mass="30544">MKLIGLRPPSARRGRQQVMVGVVVDDRVSPLVDAVDFYEDLPRWLERARKVRRGSVRLADVVPEPPVPPSARVLCIGLNYRAHAAEGAFQVPEHPTVFGRWTASLSVSGRPVPVPANEPGLDWEGEVAAVVGARLSDADESEAEAGVLGYAAFNDLTARTAQKLTAQWTLGKNADFSGPLGPIVTADETGSLTDGLRLVTRVNGEVVQDGNTRDMIFPVPELLSRISRTMTLHPGDIIATGTPEGVGYVRRPPRLLTPGDVVEVEIDRLGLLRTPVADASARSGA</sequence>
<proteinExistence type="predicted"/>
<dbReference type="SUPFAM" id="SSF56529">
    <property type="entry name" value="FAH"/>
    <property type="match status" value="1"/>
</dbReference>
<organism evidence="3 4">
    <name type="scientific">Streptomyces pseudovenezuelae</name>
    <dbReference type="NCBI Taxonomy" id="67350"/>
    <lineage>
        <taxon>Bacteria</taxon>
        <taxon>Bacillati</taxon>
        <taxon>Actinomycetota</taxon>
        <taxon>Actinomycetes</taxon>
        <taxon>Kitasatosporales</taxon>
        <taxon>Streptomycetaceae</taxon>
        <taxon>Streptomyces</taxon>
        <taxon>Streptomyces aurantiacus group</taxon>
    </lineage>
</organism>
<protein>
    <submittedName>
        <fullName evidence="3">Fumarylacetoacetate hydrolase</fullName>
    </submittedName>
</protein>
<dbReference type="RefSeq" id="WP_031036180.1">
    <property type="nucleotide sequence ID" value="NZ_JBIBIH010000004.1"/>
</dbReference>
<dbReference type="Proteomes" id="UP000053039">
    <property type="component" value="Unassembled WGS sequence"/>
</dbReference>
<dbReference type="GO" id="GO:0046872">
    <property type="term" value="F:metal ion binding"/>
    <property type="evidence" value="ECO:0007669"/>
    <property type="project" value="UniProtKB-KW"/>
</dbReference>
<dbReference type="GO" id="GO:0016853">
    <property type="term" value="F:isomerase activity"/>
    <property type="evidence" value="ECO:0007669"/>
    <property type="project" value="UniProtKB-ARBA"/>
</dbReference>
<accession>A0A117PPT6</accession>
<evidence type="ECO:0000313" key="3">
    <source>
        <dbReference type="EMBL" id="KUM84860.1"/>
    </source>
</evidence>
<dbReference type="FunFam" id="3.90.850.10:FF:000002">
    <property type="entry name" value="2-hydroxyhepta-2,4-diene-1,7-dioate isomerase"/>
    <property type="match status" value="1"/>
</dbReference>